<dbReference type="GO" id="GO:0016887">
    <property type="term" value="F:ATP hydrolysis activity"/>
    <property type="evidence" value="ECO:0007669"/>
    <property type="project" value="InterPro"/>
</dbReference>
<keyword evidence="4" id="KW-0472">Membrane</keyword>
<name>Q600X5_MESH2</name>
<evidence type="ECO:0000313" key="7">
    <source>
        <dbReference type="Proteomes" id="UP000006822"/>
    </source>
</evidence>
<sequence length="650" mass="74488">MIKIENLTKKIDNKIIFDSLNLEIPSKKITFIIGKSGIGKTTLINLIAGFTKKDSGKITFLDENGTEIKKPLVDVVFQDFNLIPNISSENNILIANNVINRLLDPKELEQQAKYVSIETRQLKQNVNNLSGGEKQRIAILRSLSRDSDFILLDEPTGNLDFENGISVFENLKNIAKNKTILVVSHNLEFAKKYADKIIRIEKGKISEENIDKTEQNSAINNEKNSQLVSFKSSSYSKIAKIKQELKTGLFLTLADYKSKWVSTILFVILFLTSIFGTLLFAVLNLNISASNSLKVNEYQLDSVLISKKSERNLTTFTDNEINNLREKNKTIKKITPFFTLPSLSFEYNDKRGLGAPIDYIDESEFFKNRFNFDQKNLIGRNIEKLDEVIISKELATQFDIKEPKEQEIAVLTGPKDKKTLKVVGINNLLNAKKLNLTFLHHKFGENIELQKSKNRELENSQSSQSKKIEPIILRLYFENNNLENNIDNFIENNKEYGIDSSLKGITKLTYDLQNFINLIVGAILIVFIAVLLIQTIFYTKNLTDSKVKLIGILKALRAKTWQIFLYHWLNIIIISFLILGINLSVSLPLIPKIYIRILGEDAIYPSISQIVILIFIIWIAMFFIISFIYLLISWFNYKKPVTKLLKFDHF</sequence>
<dbReference type="InterPro" id="IPR027417">
    <property type="entry name" value="P-loop_NTPase"/>
</dbReference>
<keyword evidence="3" id="KW-0067">ATP-binding</keyword>
<evidence type="ECO:0000256" key="2">
    <source>
        <dbReference type="ARBA" id="ARBA00022741"/>
    </source>
</evidence>
<evidence type="ECO:0000313" key="6">
    <source>
        <dbReference type="EMBL" id="AAV27518.1"/>
    </source>
</evidence>
<dbReference type="GO" id="GO:0005524">
    <property type="term" value="F:ATP binding"/>
    <property type="evidence" value="ECO:0007669"/>
    <property type="project" value="UniProtKB-KW"/>
</dbReference>
<evidence type="ECO:0000256" key="1">
    <source>
        <dbReference type="ARBA" id="ARBA00022448"/>
    </source>
</evidence>
<dbReference type="InterPro" id="IPR017871">
    <property type="entry name" value="ABC_transporter-like_CS"/>
</dbReference>
<dbReference type="InterPro" id="IPR050093">
    <property type="entry name" value="ABC_SmlMolc_Importer"/>
</dbReference>
<evidence type="ECO:0000259" key="5">
    <source>
        <dbReference type="PROSITE" id="PS50893"/>
    </source>
</evidence>
<dbReference type="eggNOG" id="COG1136">
    <property type="taxonomic scope" value="Bacteria"/>
</dbReference>
<keyword evidence="4" id="KW-1133">Transmembrane helix</keyword>
<feature type="transmembrane region" description="Helical" evidence="4">
    <location>
        <begin position="515"/>
        <end position="538"/>
    </location>
</feature>
<organism evidence="6 7">
    <name type="scientific">Mesomycoplasma hyopneumoniae (strain 232)</name>
    <name type="common">Mycoplasma hyopneumoniae</name>
    <dbReference type="NCBI Taxonomy" id="295358"/>
    <lineage>
        <taxon>Bacteria</taxon>
        <taxon>Bacillati</taxon>
        <taxon>Mycoplasmatota</taxon>
        <taxon>Mycoplasmoidales</taxon>
        <taxon>Metamycoplasmataceae</taxon>
        <taxon>Mesomycoplasma</taxon>
    </lineage>
</organism>
<evidence type="ECO:0000256" key="4">
    <source>
        <dbReference type="SAM" id="Phobius"/>
    </source>
</evidence>
<keyword evidence="4" id="KW-0812">Transmembrane</keyword>
<accession>Q600X5</accession>
<dbReference type="Gene3D" id="3.40.50.300">
    <property type="entry name" value="P-loop containing nucleotide triphosphate hydrolases"/>
    <property type="match status" value="1"/>
</dbReference>
<dbReference type="InterPro" id="IPR003439">
    <property type="entry name" value="ABC_transporter-like_ATP-bd"/>
</dbReference>
<dbReference type="PANTHER" id="PTHR42781:SF9">
    <property type="entry name" value="AMINO ACID ABC TRANSPORTER, ATP-BINDING PROTEIN-RELATED"/>
    <property type="match status" value="1"/>
</dbReference>
<dbReference type="PhylomeDB" id="Q600X5"/>
<dbReference type="EMBL" id="AE017332">
    <property type="protein sequence ID" value="AAV27518.1"/>
    <property type="molecule type" value="Genomic_DNA"/>
</dbReference>
<feature type="domain" description="ABC transporter" evidence="5">
    <location>
        <begin position="2"/>
        <end position="227"/>
    </location>
</feature>
<dbReference type="RefSeq" id="WP_011206164.1">
    <property type="nucleotide sequence ID" value="NC_006360.1"/>
</dbReference>
<dbReference type="SUPFAM" id="SSF52540">
    <property type="entry name" value="P-loop containing nucleoside triphosphate hydrolases"/>
    <property type="match status" value="1"/>
</dbReference>
<dbReference type="Pfam" id="PF00005">
    <property type="entry name" value="ABC_tran"/>
    <property type="match status" value="1"/>
</dbReference>
<gene>
    <name evidence="6" type="primary">mglA</name>
    <name evidence="6" type="ordered locus">mhp328</name>
</gene>
<dbReference type="KEGG" id="mhy:mhp328"/>
<proteinExistence type="predicted"/>
<protein>
    <submittedName>
        <fullName evidence="6">ABC transporter ATP binding protein</fullName>
    </submittedName>
</protein>
<dbReference type="HOGENOM" id="CLU_026850_1_0_14"/>
<feature type="transmembrane region" description="Helical" evidence="4">
    <location>
        <begin position="260"/>
        <end position="283"/>
    </location>
</feature>
<keyword evidence="2" id="KW-0547">Nucleotide-binding</keyword>
<reference evidence="6 7" key="1">
    <citation type="journal article" date="2004" name="J. Bacteriol.">
        <title>The genome sequence of Mycoplasma hyopneumoniae strain 232, the agent of swine mycoplasmosis.</title>
        <authorList>
            <person name="Minion F.C."/>
            <person name="Lefkowitz E.J."/>
            <person name="Madsen M.L."/>
            <person name="Cleary B.J."/>
            <person name="Swartzell S.M."/>
            <person name="Mahairas G.G."/>
        </authorList>
    </citation>
    <scope>NUCLEOTIDE SEQUENCE [LARGE SCALE GENOMIC DNA]</scope>
    <source>
        <strain evidence="6 7">232</strain>
    </source>
</reference>
<dbReference type="PROSITE" id="PS00211">
    <property type="entry name" value="ABC_TRANSPORTER_1"/>
    <property type="match status" value="1"/>
</dbReference>
<dbReference type="InterPro" id="IPR003593">
    <property type="entry name" value="AAA+_ATPase"/>
</dbReference>
<dbReference type="PROSITE" id="PS50893">
    <property type="entry name" value="ABC_TRANSPORTER_2"/>
    <property type="match status" value="1"/>
</dbReference>
<dbReference type="AlphaFoldDB" id="Q600X5"/>
<evidence type="ECO:0000256" key="3">
    <source>
        <dbReference type="ARBA" id="ARBA00022840"/>
    </source>
</evidence>
<feature type="transmembrane region" description="Helical" evidence="4">
    <location>
        <begin position="563"/>
        <end position="590"/>
    </location>
</feature>
<keyword evidence="1" id="KW-0813">Transport</keyword>
<dbReference type="Proteomes" id="UP000006822">
    <property type="component" value="Chromosome"/>
</dbReference>
<feature type="transmembrane region" description="Helical" evidence="4">
    <location>
        <begin position="610"/>
        <end position="637"/>
    </location>
</feature>
<dbReference type="SMART" id="SM00382">
    <property type="entry name" value="AAA"/>
    <property type="match status" value="1"/>
</dbReference>
<dbReference type="PANTHER" id="PTHR42781">
    <property type="entry name" value="SPERMIDINE/PUTRESCINE IMPORT ATP-BINDING PROTEIN POTA"/>
    <property type="match status" value="1"/>
</dbReference>